<name>A0A1E7Z4X2_9GAMM</name>
<organism evidence="5 6">
    <name type="scientific">Candidatus Erwinia dacicola</name>
    <dbReference type="NCBI Taxonomy" id="252393"/>
    <lineage>
        <taxon>Bacteria</taxon>
        <taxon>Pseudomonadati</taxon>
        <taxon>Pseudomonadota</taxon>
        <taxon>Gammaproteobacteria</taxon>
        <taxon>Enterobacterales</taxon>
        <taxon>Erwiniaceae</taxon>
        <taxon>Erwinia</taxon>
    </lineage>
</organism>
<gene>
    <name evidence="5" type="ORF">BBW68_04145</name>
</gene>
<feature type="domain" description="Tyr recombinase" evidence="4">
    <location>
        <begin position="52"/>
        <end position="242"/>
    </location>
</feature>
<dbReference type="GO" id="GO:0006310">
    <property type="term" value="P:DNA recombination"/>
    <property type="evidence" value="ECO:0007669"/>
    <property type="project" value="UniProtKB-KW"/>
</dbReference>
<protein>
    <submittedName>
        <fullName evidence="5">Resolvase</fullName>
    </submittedName>
</protein>
<evidence type="ECO:0000313" key="5">
    <source>
        <dbReference type="EMBL" id="OFC63761.1"/>
    </source>
</evidence>
<dbReference type="InterPro" id="IPR016423">
    <property type="entry name" value="Resolvase_Rsv"/>
</dbReference>
<dbReference type="Pfam" id="PF00589">
    <property type="entry name" value="Phage_integrase"/>
    <property type="match status" value="1"/>
</dbReference>
<dbReference type="InterPro" id="IPR002104">
    <property type="entry name" value="Integrase_catalytic"/>
</dbReference>
<dbReference type="Gene3D" id="1.10.443.10">
    <property type="entry name" value="Intergrase catalytic core"/>
    <property type="match status" value="1"/>
</dbReference>
<dbReference type="CDD" id="cd00397">
    <property type="entry name" value="DNA_BRE_C"/>
    <property type="match status" value="1"/>
</dbReference>
<dbReference type="PANTHER" id="PTHR30349:SF90">
    <property type="entry name" value="TYROSINE RECOMBINASE XERD"/>
    <property type="match status" value="1"/>
</dbReference>
<dbReference type="InterPro" id="IPR050090">
    <property type="entry name" value="Tyrosine_recombinase_XerCD"/>
</dbReference>
<dbReference type="GO" id="GO:0015074">
    <property type="term" value="P:DNA integration"/>
    <property type="evidence" value="ECO:0007669"/>
    <property type="project" value="UniProtKB-KW"/>
</dbReference>
<reference evidence="5 6" key="1">
    <citation type="submission" date="2016-07" db="EMBL/GenBank/DDBJ databases">
        <authorList>
            <person name="Yuval B."/>
        </authorList>
    </citation>
    <scope>NUCLEOTIDE SEQUENCE [LARGE SCALE GENOMIC DNA]</scope>
    <source>
        <strain evidence="5 6">IL</strain>
    </source>
</reference>
<evidence type="ECO:0000256" key="1">
    <source>
        <dbReference type="ARBA" id="ARBA00022908"/>
    </source>
</evidence>
<dbReference type="SUPFAM" id="SSF56349">
    <property type="entry name" value="DNA breaking-rejoining enzymes"/>
    <property type="match status" value="1"/>
</dbReference>
<dbReference type="GO" id="GO:0003677">
    <property type="term" value="F:DNA binding"/>
    <property type="evidence" value="ECO:0007669"/>
    <property type="project" value="InterPro"/>
</dbReference>
<evidence type="ECO:0000256" key="3">
    <source>
        <dbReference type="PIRSR" id="PIRSR004576-50"/>
    </source>
</evidence>
<keyword evidence="1" id="KW-0229">DNA integration</keyword>
<comment type="caution">
    <text evidence="5">The sequence shown here is derived from an EMBL/GenBank/DDBJ whole genome shotgun (WGS) entry which is preliminary data.</text>
</comment>
<dbReference type="PROSITE" id="PS51898">
    <property type="entry name" value="TYR_RECOMBINASE"/>
    <property type="match status" value="1"/>
</dbReference>
<dbReference type="EMBL" id="MAYS01000033">
    <property type="protein sequence ID" value="OFC63761.1"/>
    <property type="molecule type" value="Genomic_DNA"/>
</dbReference>
<dbReference type="InterPro" id="IPR013762">
    <property type="entry name" value="Integrase-like_cat_sf"/>
</dbReference>
<accession>A0A1E7Z4X2</accession>
<dbReference type="Proteomes" id="UP000243534">
    <property type="component" value="Unassembled WGS sequence"/>
</dbReference>
<dbReference type="PIRSF" id="PIRSF004576">
    <property type="entry name" value="Resolvase_Rsv"/>
    <property type="match status" value="1"/>
</dbReference>
<sequence>MKMMNNFKNSGQTLPLAGQNSHSASVISGGQTYMTAETAATMRAMAVAADLDLPRYLLAGEIQRLLDYVPDLRQRLLLETLWNTGGRINEVLSLTPGDFHLHGHQAFVVLRTLKQRQRGRGRPVRGERISRAVALPDPHYQRRVREYIATFGLRQHERFWPLSSDNTPRNWISAAITRAADDNVTFPVDPITCHTFRHSFAMHLLLHGVPLKVIQAYLGHSRVSSTEIYTRIFTLDLNWLGSVRFSQ</sequence>
<feature type="active site" description="O-(3'-phospho-DNA)-tyrosine intermediate" evidence="3">
    <location>
        <position position="229"/>
    </location>
</feature>
<dbReference type="AlphaFoldDB" id="A0A1E7Z4X2"/>
<dbReference type="PANTHER" id="PTHR30349">
    <property type="entry name" value="PHAGE INTEGRASE-RELATED"/>
    <property type="match status" value="1"/>
</dbReference>
<evidence type="ECO:0000313" key="6">
    <source>
        <dbReference type="Proteomes" id="UP000243534"/>
    </source>
</evidence>
<dbReference type="InterPro" id="IPR011010">
    <property type="entry name" value="DNA_brk_join_enz"/>
</dbReference>
<evidence type="ECO:0000256" key="2">
    <source>
        <dbReference type="ARBA" id="ARBA00023172"/>
    </source>
</evidence>
<proteinExistence type="predicted"/>
<evidence type="ECO:0000259" key="4">
    <source>
        <dbReference type="PROSITE" id="PS51898"/>
    </source>
</evidence>
<keyword evidence="2" id="KW-0233">DNA recombination</keyword>